<feature type="transmembrane region" description="Helical" evidence="1">
    <location>
        <begin position="67"/>
        <end position="85"/>
    </location>
</feature>
<keyword evidence="1" id="KW-1133">Transmembrane helix</keyword>
<evidence type="ECO:0000313" key="2">
    <source>
        <dbReference type="EMBL" id="SVC90218.1"/>
    </source>
</evidence>
<gene>
    <name evidence="2" type="ORF">METZ01_LOCUS343072</name>
</gene>
<organism evidence="2">
    <name type="scientific">marine metagenome</name>
    <dbReference type="NCBI Taxonomy" id="408172"/>
    <lineage>
        <taxon>unclassified sequences</taxon>
        <taxon>metagenomes</taxon>
        <taxon>ecological metagenomes</taxon>
    </lineage>
</organism>
<dbReference type="EMBL" id="UINC01117648">
    <property type="protein sequence ID" value="SVC90218.1"/>
    <property type="molecule type" value="Genomic_DNA"/>
</dbReference>
<reference evidence="2" key="1">
    <citation type="submission" date="2018-05" db="EMBL/GenBank/DDBJ databases">
        <authorList>
            <person name="Lanie J.A."/>
            <person name="Ng W.-L."/>
            <person name="Kazmierczak K.M."/>
            <person name="Andrzejewski T.M."/>
            <person name="Davidsen T.M."/>
            <person name="Wayne K.J."/>
            <person name="Tettelin H."/>
            <person name="Glass J.I."/>
            <person name="Rusch D."/>
            <person name="Podicherti R."/>
            <person name="Tsui H.-C.T."/>
            <person name="Winkler M.E."/>
        </authorList>
    </citation>
    <scope>NUCLEOTIDE SEQUENCE</scope>
</reference>
<evidence type="ECO:0000256" key="1">
    <source>
        <dbReference type="SAM" id="Phobius"/>
    </source>
</evidence>
<feature type="transmembrane region" description="Helical" evidence="1">
    <location>
        <begin position="42"/>
        <end position="58"/>
    </location>
</feature>
<keyword evidence="1" id="KW-0472">Membrane</keyword>
<accession>A0A382QZF5</accession>
<protein>
    <submittedName>
        <fullName evidence="2">Uncharacterized protein</fullName>
    </submittedName>
</protein>
<proteinExistence type="predicted"/>
<feature type="transmembrane region" description="Helical" evidence="1">
    <location>
        <begin position="18"/>
        <end position="36"/>
    </location>
</feature>
<dbReference type="AlphaFoldDB" id="A0A382QZF5"/>
<name>A0A382QZF5_9ZZZZ</name>
<keyword evidence="1" id="KW-0812">Transmembrane</keyword>
<sequence>MNPNHIYINRLRRISRTGCAFGCGVLLLILWGIVLFLNEFKWHILLAVALFLIAKITYDSIGTKNKYFIYLFLVLTLLIYVFFTMRYL</sequence>